<organism evidence="5 6">
    <name type="scientific">Rotaria socialis</name>
    <dbReference type="NCBI Taxonomy" id="392032"/>
    <lineage>
        <taxon>Eukaryota</taxon>
        <taxon>Metazoa</taxon>
        <taxon>Spiralia</taxon>
        <taxon>Gnathifera</taxon>
        <taxon>Rotifera</taxon>
        <taxon>Eurotatoria</taxon>
        <taxon>Bdelloidea</taxon>
        <taxon>Philodinida</taxon>
        <taxon>Philodinidae</taxon>
        <taxon>Rotaria</taxon>
    </lineage>
</organism>
<keyword evidence="2" id="KW-0812">Transmembrane</keyword>
<dbReference type="EMBL" id="CAJNYT010003124">
    <property type="protein sequence ID" value="CAF3529340.1"/>
    <property type="molecule type" value="Genomic_DNA"/>
</dbReference>
<reference evidence="5" key="1">
    <citation type="submission" date="2021-02" db="EMBL/GenBank/DDBJ databases">
        <authorList>
            <person name="Nowell W R."/>
        </authorList>
    </citation>
    <scope>NUCLEOTIDE SEQUENCE</scope>
</reference>
<evidence type="ECO:0000313" key="3">
    <source>
        <dbReference type="EMBL" id="CAF3032427.1"/>
    </source>
</evidence>
<dbReference type="InterPro" id="IPR014718">
    <property type="entry name" value="GH-type_carb-bd"/>
</dbReference>
<evidence type="ECO:0000256" key="2">
    <source>
        <dbReference type="SAM" id="Phobius"/>
    </source>
</evidence>
<accession>A0A818IVW9</accession>
<feature type="compositionally biased region" description="Low complexity" evidence="1">
    <location>
        <begin position="1"/>
        <end position="17"/>
    </location>
</feature>
<evidence type="ECO:0000313" key="6">
    <source>
        <dbReference type="Proteomes" id="UP000663872"/>
    </source>
</evidence>
<name>A0A818IVW9_9BILA</name>
<feature type="region of interest" description="Disordered" evidence="1">
    <location>
        <begin position="1"/>
        <end position="23"/>
    </location>
</feature>
<dbReference type="GO" id="GO:0005975">
    <property type="term" value="P:carbohydrate metabolic process"/>
    <property type="evidence" value="ECO:0007669"/>
    <property type="project" value="InterPro"/>
</dbReference>
<dbReference type="InterPro" id="IPR011013">
    <property type="entry name" value="Gal_mutarotase_sf_dom"/>
</dbReference>
<dbReference type="GO" id="GO:0030246">
    <property type="term" value="F:carbohydrate binding"/>
    <property type="evidence" value="ECO:0007669"/>
    <property type="project" value="InterPro"/>
</dbReference>
<evidence type="ECO:0000313" key="4">
    <source>
        <dbReference type="EMBL" id="CAF3502127.1"/>
    </source>
</evidence>
<dbReference type="Proteomes" id="UP000663833">
    <property type="component" value="Unassembled WGS sequence"/>
</dbReference>
<keyword evidence="2" id="KW-1133">Transmembrane helix</keyword>
<dbReference type="Proteomes" id="UP000663825">
    <property type="component" value="Unassembled WGS sequence"/>
</dbReference>
<evidence type="ECO:0000313" key="5">
    <source>
        <dbReference type="EMBL" id="CAF3529340.1"/>
    </source>
</evidence>
<keyword evidence="2" id="KW-0472">Membrane</keyword>
<dbReference type="GO" id="GO:0003824">
    <property type="term" value="F:catalytic activity"/>
    <property type="evidence" value="ECO:0007669"/>
    <property type="project" value="InterPro"/>
</dbReference>
<proteinExistence type="predicted"/>
<dbReference type="OrthoDB" id="10010949at2759"/>
<dbReference type="AlphaFoldDB" id="A0A818IVW9"/>
<feature type="transmembrane region" description="Helical" evidence="2">
    <location>
        <begin position="127"/>
        <end position="147"/>
    </location>
</feature>
<dbReference type="EMBL" id="CAJNYD010003364">
    <property type="protein sequence ID" value="CAF3502127.1"/>
    <property type="molecule type" value="Genomic_DNA"/>
</dbReference>
<sequence>MNNIFSTSTSETSPDTDCQPLDHQSLQPLASEPASIVETINSISSEPVSTSIDLVEQVNIDGNVQAHIDVKYEAHDVALTSAKSVNDHQQNNGFKACEHHKIDLTDSDQHSEKSKPSCVMLNKLKCFLAFIVFILLFCSIICIIFYLKTYDRKNNQSKLNYVYRLDDGSISSEILSNEPYFYLKHPAKDGIIVVLSRRGALVNDILIPYKDETDLKQNRSIVVKADNENYFSSVITSSNDPNNTMNITNQLPSNHPFLNMYKEDWSMYAYADNPMRVRFVYNAAQIIYELSSNNPNEFTMKTIVSPPLNQQIVADLTNNIYFNLRGYGNLSAHYLNLSSSKPIEFFSGKTVELDQLNKPQQVDKLVNMNKYFYTFERVGIGKNYMAMLFNNETGITMRVFSDHTGVIIDPYGIKSPNLNENRTTSMLDMRGIRISPRQSPFYHPVIHYGYGPTLVVHPSEAIHTTWWQFDYKN</sequence>
<protein>
    <submittedName>
        <fullName evidence="5">Uncharacterized protein</fullName>
    </submittedName>
</protein>
<dbReference type="EMBL" id="CAJNXB010000168">
    <property type="protein sequence ID" value="CAF3032427.1"/>
    <property type="molecule type" value="Genomic_DNA"/>
</dbReference>
<evidence type="ECO:0000256" key="1">
    <source>
        <dbReference type="SAM" id="MobiDB-lite"/>
    </source>
</evidence>
<dbReference type="Gene3D" id="2.70.98.10">
    <property type="match status" value="1"/>
</dbReference>
<comment type="caution">
    <text evidence="5">The sequence shown here is derived from an EMBL/GenBank/DDBJ whole genome shotgun (WGS) entry which is preliminary data.</text>
</comment>
<dbReference type="SUPFAM" id="SSF74650">
    <property type="entry name" value="Galactose mutarotase-like"/>
    <property type="match status" value="1"/>
</dbReference>
<gene>
    <name evidence="5" type="ORF">GRG538_LOCUS19180</name>
    <name evidence="4" type="ORF">LUA448_LOCUS25363</name>
    <name evidence="3" type="ORF">TIS948_LOCUS3056</name>
</gene>
<dbReference type="Proteomes" id="UP000663872">
    <property type="component" value="Unassembled WGS sequence"/>
</dbReference>